<dbReference type="AlphaFoldDB" id="A0A0F8ZB51"/>
<protein>
    <submittedName>
        <fullName evidence="1">Uncharacterized protein</fullName>
    </submittedName>
</protein>
<gene>
    <name evidence="1" type="ORF">LCGC14_2796120</name>
</gene>
<dbReference type="EMBL" id="LAZR01052351">
    <property type="protein sequence ID" value="KKK83165.1"/>
    <property type="molecule type" value="Genomic_DNA"/>
</dbReference>
<accession>A0A0F8ZB51</accession>
<reference evidence="1" key="1">
    <citation type="journal article" date="2015" name="Nature">
        <title>Complex archaea that bridge the gap between prokaryotes and eukaryotes.</title>
        <authorList>
            <person name="Spang A."/>
            <person name="Saw J.H."/>
            <person name="Jorgensen S.L."/>
            <person name="Zaremba-Niedzwiedzka K."/>
            <person name="Martijn J."/>
            <person name="Lind A.E."/>
            <person name="van Eijk R."/>
            <person name="Schleper C."/>
            <person name="Guy L."/>
            <person name="Ettema T.J."/>
        </authorList>
    </citation>
    <scope>NUCLEOTIDE SEQUENCE</scope>
</reference>
<organism evidence="1">
    <name type="scientific">marine sediment metagenome</name>
    <dbReference type="NCBI Taxonomy" id="412755"/>
    <lineage>
        <taxon>unclassified sequences</taxon>
        <taxon>metagenomes</taxon>
        <taxon>ecological metagenomes</taxon>
    </lineage>
</organism>
<evidence type="ECO:0000313" key="1">
    <source>
        <dbReference type="EMBL" id="KKK83165.1"/>
    </source>
</evidence>
<comment type="caution">
    <text evidence="1">The sequence shown here is derived from an EMBL/GenBank/DDBJ whole genome shotgun (WGS) entry which is preliminary data.</text>
</comment>
<feature type="non-terminal residue" evidence="1">
    <location>
        <position position="1"/>
    </location>
</feature>
<sequence length="411" mass="45638">TGTWEADHLSTYQKGITPTLARVNADTQHQVDFNEDTGDITDTWSGGQKAGDSSTKITELMEAQGELFAAKEDNLYKFGVEAESFPVIPFIQRGKIDADNGKGSFAFGDEIIYMSKGDLWRYRIGRGALPLGLNTIRSWRNIPVIGTVKDGRPTYGVQVGEYWYYLHNRDERSFLIQARKRREGDPAGHELIQHVVLRIPLSKGLGVDSKNRLWIKGADISASARDIRVIQLAEDGSLDLANRKGQADSNHDIAFDERNPGRPQDKVQIRHYTVELEGDWDSTTPLQLKLYRDDGQADDVGNTITSGGVTTRNPTVGTNDTAFRFRPRLTLTTTSSYTPKNSDPQVLRIIVGLRSAEIVRIVIPADEGALPSGFTAIDVEQNLRRLQNQGTVTFGRPGDIATFEAEIFEVT</sequence>
<name>A0A0F8ZB51_9ZZZZ</name>
<feature type="non-terminal residue" evidence="1">
    <location>
        <position position="411"/>
    </location>
</feature>
<proteinExistence type="predicted"/>